<keyword evidence="2" id="KW-1185">Reference proteome</keyword>
<reference evidence="1 2" key="1">
    <citation type="journal article" date="2018" name="Sci. Rep.">
        <title>Comparative analysis of the Pocillopora damicornis genome highlights role of immune system in coral evolution.</title>
        <authorList>
            <person name="Cunning R."/>
            <person name="Bay R.A."/>
            <person name="Gillette P."/>
            <person name="Baker A.C."/>
            <person name="Traylor-Knowles N."/>
        </authorList>
    </citation>
    <scope>NUCLEOTIDE SEQUENCE [LARGE SCALE GENOMIC DNA]</scope>
    <source>
        <strain evidence="1">RSMAS</strain>
        <tissue evidence="1">Whole animal</tissue>
    </source>
</reference>
<comment type="caution">
    <text evidence="1">The sequence shown here is derived from an EMBL/GenBank/DDBJ whole genome shotgun (WGS) entry which is preliminary data.</text>
</comment>
<sequence length="238" mass="27284">MVEMGGYTLREEECNSGLHTRREDRVTHAGNCGEHTITTPTRVCYVDGFDPVTQTVYEFLGCVWYGCPCCHLNHRLVPKVHLDHSMEEVYDVTCAKATLLHLMGFTEETKTKKIKTVERIKQYGLVFDKCVIDKDTFMSYPTQRKRKTRKLQRGGAATSIVQKILQWGPTTTDKIAKGLSMFLLCPSPSFGALGRLLAKQVFKGVEDNVIHYRKRKNTWTRRFLIAIDNHPLEIESLR</sequence>
<proteinExistence type="predicted"/>
<gene>
    <name evidence="1" type="ORF">pdam_00022420</name>
</gene>
<dbReference type="Proteomes" id="UP000275408">
    <property type="component" value="Unassembled WGS sequence"/>
</dbReference>
<organism evidence="1 2">
    <name type="scientific">Pocillopora damicornis</name>
    <name type="common">Cauliflower coral</name>
    <name type="synonym">Millepora damicornis</name>
    <dbReference type="NCBI Taxonomy" id="46731"/>
    <lineage>
        <taxon>Eukaryota</taxon>
        <taxon>Metazoa</taxon>
        <taxon>Cnidaria</taxon>
        <taxon>Anthozoa</taxon>
        <taxon>Hexacorallia</taxon>
        <taxon>Scleractinia</taxon>
        <taxon>Astrocoeniina</taxon>
        <taxon>Pocilloporidae</taxon>
        <taxon>Pocillopora</taxon>
    </lineage>
</organism>
<dbReference type="AlphaFoldDB" id="A0A3M6TJN6"/>
<evidence type="ECO:0000313" key="1">
    <source>
        <dbReference type="EMBL" id="RMX41454.1"/>
    </source>
</evidence>
<accession>A0A3M6TJN6</accession>
<evidence type="ECO:0000313" key="2">
    <source>
        <dbReference type="Proteomes" id="UP000275408"/>
    </source>
</evidence>
<protein>
    <submittedName>
        <fullName evidence="1">Uncharacterized protein</fullName>
    </submittedName>
</protein>
<feature type="non-terminal residue" evidence="1">
    <location>
        <position position="238"/>
    </location>
</feature>
<dbReference type="EMBL" id="RCHS01003488">
    <property type="protein sequence ID" value="RMX41454.1"/>
    <property type="molecule type" value="Genomic_DNA"/>
</dbReference>
<name>A0A3M6TJN6_POCDA</name>